<dbReference type="EMBL" id="JAHRIQ010108785">
    <property type="protein sequence ID" value="MEQ2257048.1"/>
    <property type="molecule type" value="Genomic_DNA"/>
</dbReference>
<keyword evidence="2" id="KW-1185">Reference proteome</keyword>
<organism evidence="1 2">
    <name type="scientific">Ilyodon furcidens</name>
    <name type="common">goldbreast splitfin</name>
    <dbReference type="NCBI Taxonomy" id="33524"/>
    <lineage>
        <taxon>Eukaryota</taxon>
        <taxon>Metazoa</taxon>
        <taxon>Chordata</taxon>
        <taxon>Craniata</taxon>
        <taxon>Vertebrata</taxon>
        <taxon>Euteleostomi</taxon>
        <taxon>Actinopterygii</taxon>
        <taxon>Neopterygii</taxon>
        <taxon>Teleostei</taxon>
        <taxon>Neoteleostei</taxon>
        <taxon>Acanthomorphata</taxon>
        <taxon>Ovalentaria</taxon>
        <taxon>Atherinomorphae</taxon>
        <taxon>Cyprinodontiformes</taxon>
        <taxon>Goodeidae</taxon>
        <taxon>Ilyodon</taxon>
    </lineage>
</organism>
<gene>
    <name evidence="1" type="ORF">ILYODFUR_030446</name>
</gene>
<name>A0ABV0VK21_9TELE</name>
<proteinExistence type="predicted"/>
<reference evidence="1 2" key="1">
    <citation type="submission" date="2021-06" db="EMBL/GenBank/DDBJ databases">
        <authorList>
            <person name="Palmer J.M."/>
        </authorList>
    </citation>
    <scope>NUCLEOTIDE SEQUENCE [LARGE SCALE GENOMIC DNA]</scope>
    <source>
        <strain evidence="2">if_2019</strain>
        <tissue evidence="1">Muscle</tissue>
    </source>
</reference>
<sequence>MCVSIPEEKKNIFRRWLKLMLIIIHREMNPVPTWAERPLSDEKASTLKATYKAILQFAANTHRDKGHSFQRYVLWSNETTQSIILWACFVAGETGALHQIDGIHQIQRKSM</sequence>
<comment type="caution">
    <text evidence="1">The sequence shown here is derived from an EMBL/GenBank/DDBJ whole genome shotgun (WGS) entry which is preliminary data.</text>
</comment>
<protein>
    <submittedName>
        <fullName evidence="1">Uncharacterized protein</fullName>
    </submittedName>
</protein>
<evidence type="ECO:0000313" key="2">
    <source>
        <dbReference type="Proteomes" id="UP001482620"/>
    </source>
</evidence>
<evidence type="ECO:0000313" key="1">
    <source>
        <dbReference type="EMBL" id="MEQ2257048.1"/>
    </source>
</evidence>
<dbReference type="Proteomes" id="UP001482620">
    <property type="component" value="Unassembled WGS sequence"/>
</dbReference>
<accession>A0ABV0VK21</accession>